<dbReference type="OrthoDB" id="5822041at2759"/>
<sequence length="234" mass="26753">MSTSKHANPLKFLLEPSQEGYLVCSSCEKASFPKLANLRAHWVRCVEVGGKYRRDLRLGKSVLMSPAALAPRKRRSVNSPVRCPVKGCLSAWRPSHIYPNTVGQIAHMLARHLTDKDAYAIALEIGDKQQLGEVFPYLSVSQSFAKTLSHPKTICLQCFKCDHGVRRPNELVQHAQRYHPSEEHYSGAPKCPLECGRKIKRRPDLSDKVLRLIHMFRYHLDTDKAVEWIRDWSR</sequence>
<dbReference type="PROSITE" id="PS00028">
    <property type="entry name" value="ZINC_FINGER_C2H2_1"/>
    <property type="match status" value="1"/>
</dbReference>
<evidence type="ECO:0000313" key="3">
    <source>
        <dbReference type="Proteomes" id="UP000271889"/>
    </source>
</evidence>
<name>A0A3P6T640_CYLGO</name>
<dbReference type="EMBL" id="UYRV01029389">
    <property type="protein sequence ID" value="VDK83502.1"/>
    <property type="molecule type" value="Genomic_DNA"/>
</dbReference>
<proteinExistence type="predicted"/>
<protein>
    <recommendedName>
        <fullName evidence="1">C2H2-type domain-containing protein</fullName>
    </recommendedName>
</protein>
<dbReference type="AlphaFoldDB" id="A0A3P6T640"/>
<feature type="domain" description="C2H2-type" evidence="1">
    <location>
        <begin position="158"/>
        <end position="179"/>
    </location>
</feature>
<evidence type="ECO:0000313" key="2">
    <source>
        <dbReference type="EMBL" id="VDK83502.1"/>
    </source>
</evidence>
<evidence type="ECO:0000259" key="1">
    <source>
        <dbReference type="PROSITE" id="PS00028"/>
    </source>
</evidence>
<organism evidence="2 3">
    <name type="scientific">Cylicostephanus goldi</name>
    <name type="common">Nematode worm</name>
    <dbReference type="NCBI Taxonomy" id="71465"/>
    <lineage>
        <taxon>Eukaryota</taxon>
        <taxon>Metazoa</taxon>
        <taxon>Ecdysozoa</taxon>
        <taxon>Nematoda</taxon>
        <taxon>Chromadorea</taxon>
        <taxon>Rhabditida</taxon>
        <taxon>Rhabditina</taxon>
        <taxon>Rhabditomorpha</taxon>
        <taxon>Strongyloidea</taxon>
        <taxon>Strongylidae</taxon>
        <taxon>Cylicostephanus</taxon>
    </lineage>
</organism>
<keyword evidence="3" id="KW-1185">Reference proteome</keyword>
<reference evidence="2 3" key="1">
    <citation type="submission" date="2018-11" db="EMBL/GenBank/DDBJ databases">
        <authorList>
            <consortium name="Pathogen Informatics"/>
        </authorList>
    </citation>
    <scope>NUCLEOTIDE SEQUENCE [LARGE SCALE GENOMIC DNA]</scope>
</reference>
<dbReference type="Proteomes" id="UP000271889">
    <property type="component" value="Unassembled WGS sequence"/>
</dbReference>
<dbReference type="InterPro" id="IPR013087">
    <property type="entry name" value="Znf_C2H2_type"/>
</dbReference>
<accession>A0A3P6T640</accession>
<gene>
    <name evidence="2" type="ORF">CGOC_LOCUS8146</name>
</gene>